<dbReference type="Proteomes" id="UP000274556">
    <property type="component" value="Unassembled WGS sequence"/>
</dbReference>
<dbReference type="PANTHER" id="PTHR38344:SF1">
    <property type="entry name" value="INORGANIC CARBON TRANSPORTER SUBUNIT DABA-RELATED"/>
    <property type="match status" value="1"/>
</dbReference>
<dbReference type="AlphaFoldDB" id="A0A495VC36"/>
<comment type="similarity">
    <text evidence="6">Belongs to the inorganic carbon transporter (TC 9.A.2) DabA family.</text>
</comment>
<dbReference type="HAMAP" id="MF_01871">
    <property type="entry name" value="DabA"/>
    <property type="match status" value="1"/>
</dbReference>
<evidence type="ECO:0000256" key="7">
    <source>
        <dbReference type="SAM" id="MobiDB-lite"/>
    </source>
</evidence>
<keyword evidence="2 6" id="KW-1003">Cell membrane</keyword>
<comment type="function">
    <text evidence="6">Part of an energy-coupled inorganic carbon pump.</text>
</comment>
<accession>A0A495VC36</accession>
<feature type="region of interest" description="Disordered" evidence="7">
    <location>
        <begin position="897"/>
        <end position="926"/>
    </location>
</feature>
<evidence type="ECO:0000256" key="2">
    <source>
        <dbReference type="ARBA" id="ARBA00022475"/>
    </source>
</evidence>
<evidence type="ECO:0000256" key="1">
    <source>
        <dbReference type="ARBA" id="ARBA00022448"/>
    </source>
</evidence>
<evidence type="ECO:0000313" key="9">
    <source>
        <dbReference type="Proteomes" id="UP000274556"/>
    </source>
</evidence>
<organism evidence="8 9">
    <name type="scientific">Thiocapsa rosea</name>
    <dbReference type="NCBI Taxonomy" id="69360"/>
    <lineage>
        <taxon>Bacteria</taxon>
        <taxon>Pseudomonadati</taxon>
        <taxon>Pseudomonadota</taxon>
        <taxon>Gammaproteobacteria</taxon>
        <taxon>Chromatiales</taxon>
        <taxon>Chromatiaceae</taxon>
        <taxon>Thiocapsa</taxon>
    </lineage>
</organism>
<keyword evidence="5 6" id="KW-0472">Membrane</keyword>
<dbReference type="GO" id="GO:0008270">
    <property type="term" value="F:zinc ion binding"/>
    <property type="evidence" value="ECO:0007669"/>
    <property type="project" value="UniProtKB-UniRule"/>
</dbReference>
<keyword evidence="1 6" id="KW-0813">Transport</keyword>
<evidence type="ECO:0000256" key="4">
    <source>
        <dbReference type="ARBA" id="ARBA00022833"/>
    </source>
</evidence>
<protein>
    <recommendedName>
        <fullName evidence="6">Probable inorganic carbon transporter subunit DabA</fullName>
    </recommendedName>
</protein>
<dbReference type="Pfam" id="PF10070">
    <property type="entry name" value="DabA"/>
    <property type="match status" value="1"/>
</dbReference>
<feature type="binding site" evidence="6">
    <location>
        <position position="603"/>
    </location>
    <ligand>
        <name>Zn(2+)</name>
        <dbReference type="ChEBI" id="CHEBI:29105"/>
    </ligand>
</feature>
<evidence type="ECO:0000256" key="3">
    <source>
        <dbReference type="ARBA" id="ARBA00022723"/>
    </source>
</evidence>
<sequence>MLDTTLIGVRWTLYDLVDRLYGTRINATLNELQIKGCMDFLDEGQSVWRMPGRRQGMFRAWSHIAKRNRRLRLHGLDVGEILTRTEQPEAAIDLVMNRLQIPETLWMDYFALELAKLHGWAGFVRWRSQAKGYYWQERNPADLVDFIAIRLVLSLPLIEEAGKEHRRDFRYPAWVRYLEAHPHEALLRHELHSGAILPDYAHRVEVVLDGADAAQIKTLCSEYEREKTAREAAMRALRLQELCERAGIPRAELAGKRSGTLRRMIEAVYSFRAHEGFVWTQALERTYIRDLLAKLAAHRTRTADAVRRPDEPHVNGGDIQALFCIDVRSERLRRQLEQLGHYETFGVAGFFGVPVNFIEFGKGHEAALCPAIVTPSNVALEMPHSHPSGGHGHEGHALFQLATEVVHDLKSTVLAPYITVEAVGLLFGFDMVGKTLAPAAYTRWRKTLDNGRQPTRLMIDKISKDDALDLIATLQDEMVVRAIDRHFGVKREAITTGMIRELREIALGHATRPSGFAQRFDLDTAAETLFLTSLRLEYGLNPDQARIQLEHLARIGFRIERQALLVDNLLKTIGLVDDFAKIVLVVGHGSSSQNNPYESALDCGACGGDRGLVNARIFAAMANRREVRDRLAERGIRIPDDTCFIPALHDTTTDETTLYDIEQLPPGRLTQVSRIQEDLAAAGRLCAQERCIELGETGVPSPESAAGRVKRHAMDWTQVRPEWGLSKNASFIIGSRSLTRALDLEGRAFLHSYDHRQDPSGELLVGILSGPLIVAQWINLEYYFSAVDNEVFGSGSKIYHNVVGRFGVMTGNVGDLRTGLPAQAVAKGDRPYHQPMRLITLIEAPLSCIQEALDKVFKVRELVKNGWVRLLVLDPETERVSLFEHGLWTAQPWPAGTDRSARVARPLGAKPARQHRKRAATLEESP</sequence>
<dbReference type="GO" id="GO:0005886">
    <property type="term" value="C:plasma membrane"/>
    <property type="evidence" value="ECO:0007669"/>
    <property type="project" value="UniProtKB-SubCell"/>
</dbReference>
<comment type="caution">
    <text evidence="8">The sequence shown here is derived from an EMBL/GenBank/DDBJ whole genome shotgun (WGS) entry which is preliminary data.</text>
</comment>
<name>A0A495VC36_9GAMM</name>
<evidence type="ECO:0000256" key="5">
    <source>
        <dbReference type="ARBA" id="ARBA00023136"/>
    </source>
</evidence>
<evidence type="ECO:0000256" key="6">
    <source>
        <dbReference type="HAMAP-Rule" id="MF_01871"/>
    </source>
</evidence>
<evidence type="ECO:0000313" key="8">
    <source>
        <dbReference type="EMBL" id="RKT46340.1"/>
    </source>
</evidence>
<feature type="binding site" evidence="6">
    <location>
        <position position="326"/>
    </location>
    <ligand>
        <name>Zn(2+)</name>
        <dbReference type="ChEBI" id="CHEBI:29105"/>
    </ligand>
</feature>
<reference evidence="8 9" key="1">
    <citation type="submission" date="2018-10" db="EMBL/GenBank/DDBJ databases">
        <title>Genomic Encyclopedia of Archaeal and Bacterial Type Strains, Phase II (KMG-II): from individual species to whole genera.</title>
        <authorList>
            <person name="Goeker M."/>
        </authorList>
    </citation>
    <scope>NUCLEOTIDE SEQUENCE [LARGE SCALE GENOMIC DNA]</scope>
    <source>
        <strain evidence="8 9">DSM 235</strain>
    </source>
</reference>
<gene>
    <name evidence="6" type="primary">dabA</name>
    <name evidence="8" type="ORF">BDD21_3848</name>
</gene>
<comment type="subunit">
    <text evidence="6">Forms a complex with DabB.</text>
</comment>
<proteinExistence type="inferred from homology"/>
<dbReference type="EMBL" id="RBXL01000001">
    <property type="protein sequence ID" value="RKT46340.1"/>
    <property type="molecule type" value="Genomic_DNA"/>
</dbReference>
<keyword evidence="4 6" id="KW-0862">Zinc</keyword>
<feature type="binding site" evidence="6">
    <location>
        <position position="324"/>
    </location>
    <ligand>
        <name>Zn(2+)</name>
        <dbReference type="ChEBI" id="CHEBI:29105"/>
    </ligand>
</feature>
<feature type="binding site" evidence="6">
    <location>
        <position position="588"/>
    </location>
    <ligand>
        <name>Zn(2+)</name>
        <dbReference type="ChEBI" id="CHEBI:29105"/>
    </ligand>
</feature>
<dbReference type="InterPro" id="IPR018752">
    <property type="entry name" value="DabA"/>
</dbReference>
<keyword evidence="9" id="KW-1185">Reference proteome</keyword>
<keyword evidence="3 6" id="KW-0479">Metal-binding</keyword>
<comment type="cofactor">
    <cofactor evidence="6">
        <name>Zn(2+)</name>
        <dbReference type="ChEBI" id="CHEBI:29105"/>
    </cofactor>
</comment>
<dbReference type="PANTHER" id="PTHR38344">
    <property type="entry name" value="UPF0753 PROTEIN AQ_863"/>
    <property type="match status" value="1"/>
</dbReference>
<comment type="subcellular location">
    <subcellularLocation>
        <location evidence="6">Cell membrane</location>
        <topology evidence="6">Peripheral membrane protein</topology>
    </subcellularLocation>
</comment>